<evidence type="ECO:0000313" key="3">
    <source>
        <dbReference type="Proteomes" id="UP001604002"/>
    </source>
</evidence>
<accession>A0ABW6ZTE9</accession>
<organism evidence="2 3">
    <name type="scientific">Xanthobacter oligotrophicus</name>
    <dbReference type="NCBI Taxonomy" id="2607286"/>
    <lineage>
        <taxon>Bacteria</taxon>
        <taxon>Pseudomonadati</taxon>
        <taxon>Pseudomonadota</taxon>
        <taxon>Alphaproteobacteria</taxon>
        <taxon>Hyphomicrobiales</taxon>
        <taxon>Xanthobacteraceae</taxon>
        <taxon>Xanthobacter</taxon>
    </lineage>
</organism>
<protein>
    <submittedName>
        <fullName evidence="2">Nucleotidyltransferase domain-containing protein</fullName>
    </submittedName>
</protein>
<sequence length="332" mass="36572">MNTAQRYQAWREARDRRFGFRGSLVWHHSGSSEYLLRSYYDGSGVRRQKTEGPRSPETERLKAQWDAQRDAATEREKALQTVLDRQAAINRALVLGRVPLLGARIIRALDAAGLLGRGVRIVGTNAVYAYEAAAGVMVDASITTTEDMDLLVDARRSLRLAASADIAGGALISLLRKIDRSFERTRQDFRAANKDGYLVDLITPQTEPPWSVDEVRIGAAEDELTAIPITGLAWLESAPAFEAVAIDERGAPLRIVAADPRVFAAHKLWLSAQPGRDPLKRRRDAAQAAAVGRIVGHYLTHLPYTAEPLRMLPRAVFDAAQPLFETADPALS</sequence>
<feature type="domain" description="Nucleotidyltransferase-like" evidence="1">
    <location>
        <begin position="103"/>
        <end position="304"/>
    </location>
</feature>
<evidence type="ECO:0000313" key="2">
    <source>
        <dbReference type="EMBL" id="MFG1371707.1"/>
    </source>
</evidence>
<dbReference type="Proteomes" id="UP001604002">
    <property type="component" value="Unassembled WGS sequence"/>
</dbReference>
<name>A0ABW6ZTE9_9HYPH</name>
<comment type="caution">
    <text evidence="2">The sequence shown here is derived from an EMBL/GenBank/DDBJ whole genome shotgun (WGS) entry which is preliminary data.</text>
</comment>
<dbReference type="RefSeq" id="WP_393991673.1">
    <property type="nucleotide sequence ID" value="NZ_JBAFVH010000003.1"/>
</dbReference>
<gene>
    <name evidence="2" type="ORF">V5F32_06005</name>
</gene>
<proteinExistence type="predicted"/>
<dbReference type="InterPro" id="IPR058575">
    <property type="entry name" value="NTP_transf_8_dom"/>
</dbReference>
<reference evidence="2 3" key="1">
    <citation type="submission" date="2024-02" db="EMBL/GenBank/DDBJ databases">
        <title>Expansion and revision of Xanthobacter and proposal of Roseixanthobacter gen. nov.</title>
        <authorList>
            <person name="Soltysiak M.P.M."/>
            <person name="Jalihal A."/>
            <person name="Ory A."/>
            <person name="Chrisophersen C."/>
            <person name="Lee A.D."/>
            <person name="Boulton J."/>
            <person name="Springer M."/>
        </authorList>
    </citation>
    <scope>NUCLEOTIDE SEQUENCE [LARGE SCALE GENOMIC DNA]</scope>
    <source>
        <strain evidence="2 3">23A</strain>
    </source>
</reference>
<evidence type="ECO:0000259" key="1">
    <source>
        <dbReference type="Pfam" id="PF12281"/>
    </source>
</evidence>
<keyword evidence="3" id="KW-1185">Reference proteome</keyword>
<dbReference type="Pfam" id="PF12281">
    <property type="entry name" value="NTP_transf_8"/>
    <property type="match status" value="1"/>
</dbReference>
<dbReference type="EMBL" id="JBAFVH010000003">
    <property type="protein sequence ID" value="MFG1371707.1"/>
    <property type="molecule type" value="Genomic_DNA"/>
</dbReference>